<gene>
    <name evidence="3" type="ORF">DUNSADRAFT_13034</name>
</gene>
<feature type="transmembrane region" description="Helical" evidence="2">
    <location>
        <begin position="553"/>
        <end position="574"/>
    </location>
</feature>
<accession>A0ABQ7GA94</accession>
<sequence length="671" mass="72649">MSFNRDLFSIMVPDFILLFPSETSLLEDHHHHQQQQQLTFKAYISAPSEFQLIGWHESMVGQTQDKAQGDTLQLLARSQGRFLAIEILHLGDRDESGGQSVLACVSLPLDMAAFKCCQLRLELMRDDALLCNYNTMLVRSDLYPEVQDVKGWAKPPRTPAQISAFIEDLAEYLSFQSLLHHAGKHAPALLDSVGMTPGRNAGRASNWDSLLPVLLAEACRPEMLQMMAEVGMDLLQHAVSWGMVHLAERILSGMLAPPLNIPFATIASGTLSADCDTACPPARQSLLSYALMSEDVVMFERVLGWGHLYGGPTFMWELDGSGVGSDPQLARMVQALPTPHDHLAHSHAAALHQLLGVGAPAAAAEVQRAWGAKHGDAGALQLPLRQRQLSGGQTVGSPSSACAAAAATATPSSAAASATPPNSVVAPSGMVSSSSSSATPSSGPSRTPSFAQGLLPPSVSHGNALVSVARALAMGFGEHGDIKESQYRAWCKACCVGLANKVCIGVVPFFWLQAALSLSRGLYKSAFTLALYPVPMFLALITKNCKKREACMFWAKIFHLCYYIIFGLGLMPTIVARKLAITHLDFIVEVILCRLLWQVQLRALLVERAASTIGSSMLYSRLQFQHPLLQALAINFASVCVGIALDVRNRRMYVHLVRARALLSQRGQKVQ</sequence>
<keyword evidence="2" id="KW-0812">Transmembrane</keyword>
<dbReference type="EMBL" id="MU069943">
    <property type="protein sequence ID" value="KAF5831503.1"/>
    <property type="molecule type" value="Genomic_DNA"/>
</dbReference>
<feature type="transmembrane region" description="Helical" evidence="2">
    <location>
        <begin position="522"/>
        <end position="541"/>
    </location>
</feature>
<feature type="transmembrane region" description="Helical" evidence="2">
    <location>
        <begin position="628"/>
        <end position="647"/>
    </location>
</feature>
<comment type="caution">
    <text evidence="3">The sequence shown here is derived from an EMBL/GenBank/DDBJ whole genome shotgun (WGS) entry which is preliminary data.</text>
</comment>
<evidence type="ECO:0000313" key="3">
    <source>
        <dbReference type="EMBL" id="KAF5831503.1"/>
    </source>
</evidence>
<feature type="compositionally biased region" description="Low complexity" evidence="1">
    <location>
        <begin position="412"/>
        <end position="449"/>
    </location>
</feature>
<name>A0ABQ7GA94_DUNSA</name>
<feature type="region of interest" description="Disordered" evidence="1">
    <location>
        <begin position="412"/>
        <end position="453"/>
    </location>
</feature>
<protein>
    <recommendedName>
        <fullName evidence="5">Anaphase-promoting complex subunit 1</fullName>
    </recommendedName>
</protein>
<evidence type="ECO:0008006" key="5">
    <source>
        <dbReference type="Google" id="ProtNLM"/>
    </source>
</evidence>
<keyword evidence="2" id="KW-0472">Membrane</keyword>
<keyword evidence="4" id="KW-1185">Reference proteome</keyword>
<evidence type="ECO:0000256" key="2">
    <source>
        <dbReference type="SAM" id="Phobius"/>
    </source>
</evidence>
<proteinExistence type="predicted"/>
<evidence type="ECO:0000313" key="4">
    <source>
        <dbReference type="Proteomes" id="UP000815325"/>
    </source>
</evidence>
<keyword evidence="2" id="KW-1133">Transmembrane helix</keyword>
<evidence type="ECO:0000256" key="1">
    <source>
        <dbReference type="SAM" id="MobiDB-lite"/>
    </source>
</evidence>
<dbReference type="Proteomes" id="UP000815325">
    <property type="component" value="Unassembled WGS sequence"/>
</dbReference>
<reference evidence="3" key="1">
    <citation type="submission" date="2017-08" db="EMBL/GenBank/DDBJ databases">
        <authorList>
            <person name="Polle J.E."/>
            <person name="Barry K."/>
            <person name="Cushman J."/>
            <person name="Schmutz J."/>
            <person name="Tran D."/>
            <person name="Hathwaick L.T."/>
            <person name="Yim W.C."/>
            <person name="Jenkins J."/>
            <person name="Mckie-Krisberg Z.M."/>
            <person name="Prochnik S."/>
            <person name="Lindquist E."/>
            <person name="Dockter R.B."/>
            <person name="Adam C."/>
            <person name="Molina H."/>
            <person name="Bunkerborg J."/>
            <person name="Jin E."/>
            <person name="Buchheim M."/>
            <person name="Magnuson J."/>
        </authorList>
    </citation>
    <scope>NUCLEOTIDE SEQUENCE</scope>
    <source>
        <strain evidence="3">CCAP 19/18</strain>
    </source>
</reference>
<organism evidence="3 4">
    <name type="scientific">Dunaliella salina</name>
    <name type="common">Green alga</name>
    <name type="synonym">Protococcus salinus</name>
    <dbReference type="NCBI Taxonomy" id="3046"/>
    <lineage>
        <taxon>Eukaryota</taxon>
        <taxon>Viridiplantae</taxon>
        <taxon>Chlorophyta</taxon>
        <taxon>core chlorophytes</taxon>
        <taxon>Chlorophyceae</taxon>
        <taxon>CS clade</taxon>
        <taxon>Chlamydomonadales</taxon>
        <taxon>Dunaliellaceae</taxon>
        <taxon>Dunaliella</taxon>
    </lineage>
</organism>